<dbReference type="InterPro" id="IPR018490">
    <property type="entry name" value="cNMP-bd_dom_sf"/>
</dbReference>
<proteinExistence type="predicted"/>
<dbReference type="EMBL" id="NAFI01000152">
    <property type="protein sequence ID" value="OSJ15824.1"/>
    <property type="molecule type" value="Genomic_DNA"/>
</dbReference>
<dbReference type="GO" id="GO:0003677">
    <property type="term" value="F:DNA binding"/>
    <property type="evidence" value="ECO:0007669"/>
    <property type="project" value="UniProtKB-KW"/>
</dbReference>
<dbReference type="PANTHER" id="PTHR24567:SF74">
    <property type="entry name" value="HTH-TYPE TRANSCRIPTIONAL REGULATOR ARCR"/>
    <property type="match status" value="1"/>
</dbReference>
<gene>
    <name evidence="5" type="ORF">BSZ18_06755</name>
</gene>
<dbReference type="Pfam" id="PF00027">
    <property type="entry name" value="cNMP_binding"/>
    <property type="match status" value="1"/>
</dbReference>
<evidence type="ECO:0000313" key="6">
    <source>
        <dbReference type="Proteomes" id="UP000193553"/>
    </source>
</evidence>
<keyword evidence="3" id="KW-0804">Transcription</keyword>
<dbReference type="InterPro" id="IPR036388">
    <property type="entry name" value="WH-like_DNA-bd_sf"/>
</dbReference>
<dbReference type="Proteomes" id="UP000193553">
    <property type="component" value="Unassembled WGS sequence"/>
</dbReference>
<dbReference type="SUPFAM" id="SSF46785">
    <property type="entry name" value="Winged helix' DNA-binding domain"/>
    <property type="match status" value="1"/>
</dbReference>
<evidence type="ECO:0000256" key="2">
    <source>
        <dbReference type="ARBA" id="ARBA00023125"/>
    </source>
</evidence>
<keyword evidence="2" id="KW-0238">DNA-binding</keyword>
<dbReference type="Gene3D" id="2.60.120.10">
    <property type="entry name" value="Jelly Rolls"/>
    <property type="match status" value="1"/>
</dbReference>
<dbReference type="GO" id="GO:0003700">
    <property type="term" value="F:DNA-binding transcription factor activity"/>
    <property type="evidence" value="ECO:0007669"/>
    <property type="project" value="TreeGrafter"/>
</dbReference>
<evidence type="ECO:0000256" key="3">
    <source>
        <dbReference type="ARBA" id="ARBA00023163"/>
    </source>
</evidence>
<reference evidence="5 6" key="1">
    <citation type="submission" date="2017-03" db="EMBL/GenBank/DDBJ databases">
        <title>Whole genome sequences of fourteen strains of Bradyrhizobium canariense and one strain of Bradyrhizobium japonicum isolated from Lupinus (Papilionoideae: Genisteae) species in Algeria.</title>
        <authorList>
            <person name="Crovadore J."/>
            <person name="Chekireb D."/>
            <person name="Brachmann A."/>
            <person name="Chablais R."/>
            <person name="Cochard B."/>
            <person name="Lefort F."/>
        </authorList>
    </citation>
    <scope>NUCLEOTIDE SEQUENCE [LARGE SCALE GENOMIC DNA]</scope>
    <source>
        <strain evidence="5 6">UBMA195</strain>
    </source>
</reference>
<evidence type="ECO:0000259" key="4">
    <source>
        <dbReference type="PROSITE" id="PS50042"/>
    </source>
</evidence>
<dbReference type="InterPro" id="IPR014710">
    <property type="entry name" value="RmlC-like_jellyroll"/>
</dbReference>
<dbReference type="InterPro" id="IPR050397">
    <property type="entry name" value="Env_Response_Regulators"/>
</dbReference>
<dbReference type="InterPro" id="IPR036390">
    <property type="entry name" value="WH_DNA-bd_sf"/>
</dbReference>
<dbReference type="Pfam" id="PF13545">
    <property type="entry name" value="HTH_Crp_2"/>
    <property type="match status" value="1"/>
</dbReference>
<dbReference type="PROSITE" id="PS50042">
    <property type="entry name" value="CNMP_BINDING_3"/>
    <property type="match status" value="1"/>
</dbReference>
<dbReference type="GO" id="GO:0005829">
    <property type="term" value="C:cytosol"/>
    <property type="evidence" value="ECO:0007669"/>
    <property type="project" value="TreeGrafter"/>
</dbReference>
<dbReference type="AlphaFoldDB" id="A0A1X3HC04"/>
<comment type="caution">
    <text evidence="5">The sequence shown here is derived from an EMBL/GenBank/DDBJ whole genome shotgun (WGS) entry which is preliminary data.</text>
</comment>
<evidence type="ECO:0000313" key="5">
    <source>
        <dbReference type="EMBL" id="OSJ15824.1"/>
    </source>
</evidence>
<organism evidence="5 6">
    <name type="scientific">Bradyrhizobium canariense</name>
    <dbReference type="NCBI Taxonomy" id="255045"/>
    <lineage>
        <taxon>Bacteria</taxon>
        <taxon>Pseudomonadati</taxon>
        <taxon>Pseudomonadota</taxon>
        <taxon>Alphaproteobacteria</taxon>
        <taxon>Hyphomicrobiales</taxon>
        <taxon>Nitrobacteraceae</taxon>
        <taxon>Bradyrhizobium</taxon>
    </lineage>
</organism>
<name>A0A1X3HC04_9BRAD</name>
<sequence>MMERGRTTSSFPCWSGRREATLETMVRSSNGFLSALSADDYELIRPHLRTGDLPHDAVLVATGETLKRAYFPHRGVISLVVELARGEHVQVAMIGRDSLLGTLSIMGDACALNTAIVLVPGSASMMDLDRLRVAADQSCTLRTLLTRHGLAVYAQVQQTASCNAAHPVESRLSRCLLHTHDLSGDYRLLLTQEAMAQMIGARRNSVSLVANTLQQANFINYSRGHIQILNLDGLRQTACECYATVKAQYDRLLGPR</sequence>
<dbReference type="FunFam" id="1.10.10.10:FF:000474">
    <property type="entry name" value="Putative transcriptional regulator, Crp/Fnr family"/>
    <property type="match status" value="1"/>
</dbReference>
<protein>
    <submittedName>
        <fullName evidence="5">Crp/Fnr family transcriptional regulator</fullName>
    </submittedName>
</protein>
<dbReference type="PANTHER" id="PTHR24567">
    <property type="entry name" value="CRP FAMILY TRANSCRIPTIONAL REGULATORY PROTEIN"/>
    <property type="match status" value="1"/>
</dbReference>
<dbReference type="Gene3D" id="1.10.10.10">
    <property type="entry name" value="Winged helix-like DNA-binding domain superfamily/Winged helix DNA-binding domain"/>
    <property type="match status" value="1"/>
</dbReference>
<evidence type="ECO:0000256" key="1">
    <source>
        <dbReference type="ARBA" id="ARBA00023015"/>
    </source>
</evidence>
<dbReference type="SUPFAM" id="SSF51206">
    <property type="entry name" value="cAMP-binding domain-like"/>
    <property type="match status" value="1"/>
</dbReference>
<dbReference type="InterPro" id="IPR012318">
    <property type="entry name" value="HTH_CRP"/>
</dbReference>
<dbReference type="InterPro" id="IPR000595">
    <property type="entry name" value="cNMP-bd_dom"/>
</dbReference>
<keyword evidence="1" id="KW-0805">Transcription regulation</keyword>
<feature type="domain" description="Cyclic nucleotide-binding" evidence="4">
    <location>
        <begin position="32"/>
        <end position="130"/>
    </location>
</feature>
<accession>A0A1X3HC04</accession>